<dbReference type="Pfam" id="PF00708">
    <property type="entry name" value="Acylphosphatase"/>
    <property type="match status" value="1"/>
</dbReference>
<dbReference type="KEGG" id="osu:NT6N_33880"/>
<dbReference type="GO" id="GO:0003998">
    <property type="term" value="F:acylphosphatase activity"/>
    <property type="evidence" value="ECO:0007669"/>
    <property type="project" value="UniProtKB-EC"/>
</dbReference>
<reference evidence="7" key="1">
    <citation type="submission" date="2024-07" db="EMBL/GenBank/DDBJ databases">
        <title>Complete genome sequence of Verrucomicrobiaceae bacterium NT6N.</title>
        <authorList>
            <person name="Huang C."/>
            <person name="Takami H."/>
            <person name="Hamasaki K."/>
        </authorList>
    </citation>
    <scope>NUCLEOTIDE SEQUENCE</scope>
    <source>
        <strain evidence="7">NT6N</strain>
    </source>
</reference>
<dbReference type="EC" id="3.6.1.7" evidence="2 4"/>
<dbReference type="Gene3D" id="3.30.70.100">
    <property type="match status" value="1"/>
</dbReference>
<comment type="catalytic activity">
    <reaction evidence="3 4">
        <text>an acyl phosphate + H2O = a carboxylate + phosphate + H(+)</text>
        <dbReference type="Rhea" id="RHEA:14965"/>
        <dbReference type="ChEBI" id="CHEBI:15377"/>
        <dbReference type="ChEBI" id="CHEBI:15378"/>
        <dbReference type="ChEBI" id="CHEBI:29067"/>
        <dbReference type="ChEBI" id="CHEBI:43474"/>
        <dbReference type="ChEBI" id="CHEBI:59918"/>
        <dbReference type="EC" id="3.6.1.7"/>
    </reaction>
</comment>
<organism evidence="7">
    <name type="scientific">Oceaniferula spumae</name>
    <dbReference type="NCBI Taxonomy" id="2979115"/>
    <lineage>
        <taxon>Bacteria</taxon>
        <taxon>Pseudomonadati</taxon>
        <taxon>Verrucomicrobiota</taxon>
        <taxon>Verrucomicrobiia</taxon>
        <taxon>Verrucomicrobiales</taxon>
        <taxon>Verrucomicrobiaceae</taxon>
        <taxon>Oceaniferula</taxon>
    </lineage>
</organism>
<gene>
    <name evidence="7" type="primary">acyP</name>
    <name evidence="7" type="ORF">NT6N_33880</name>
</gene>
<keyword evidence="4" id="KW-0378">Hydrolase</keyword>
<evidence type="ECO:0000259" key="6">
    <source>
        <dbReference type="PROSITE" id="PS51160"/>
    </source>
</evidence>
<dbReference type="InterPro" id="IPR001792">
    <property type="entry name" value="Acylphosphatase-like_dom"/>
</dbReference>
<dbReference type="InterPro" id="IPR017968">
    <property type="entry name" value="Acylphosphatase_CS"/>
</dbReference>
<dbReference type="AlphaFoldDB" id="A0AAT9FQU0"/>
<dbReference type="PANTHER" id="PTHR47268">
    <property type="entry name" value="ACYLPHOSPHATASE"/>
    <property type="match status" value="1"/>
</dbReference>
<dbReference type="SUPFAM" id="SSF54975">
    <property type="entry name" value="Acylphosphatase/BLUF domain-like"/>
    <property type="match status" value="1"/>
</dbReference>
<feature type="active site" evidence="4">
    <location>
        <position position="18"/>
    </location>
</feature>
<evidence type="ECO:0000256" key="1">
    <source>
        <dbReference type="ARBA" id="ARBA00005614"/>
    </source>
</evidence>
<evidence type="ECO:0000256" key="5">
    <source>
        <dbReference type="RuleBase" id="RU004168"/>
    </source>
</evidence>
<evidence type="ECO:0000313" key="7">
    <source>
        <dbReference type="EMBL" id="BDS08348.1"/>
    </source>
</evidence>
<feature type="domain" description="Acylphosphatase-like" evidence="6">
    <location>
        <begin position="3"/>
        <end position="91"/>
    </location>
</feature>
<name>A0AAT9FQU0_9BACT</name>
<proteinExistence type="inferred from homology"/>
<accession>A0AAT9FQU0</accession>
<evidence type="ECO:0000256" key="2">
    <source>
        <dbReference type="ARBA" id="ARBA00012150"/>
    </source>
</evidence>
<dbReference type="InterPro" id="IPR020456">
    <property type="entry name" value="Acylphosphatase"/>
</dbReference>
<feature type="active site" evidence="4">
    <location>
        <position position="36"/>
    </location>
</feature>
<protein>
    <recommendedName>
        <fullName evidence="2 4">acylphosphatase</fullName>
        <ecNumber evidence="2 4">3.6.1.7</ecNumber>
    </recommendedName>
</protein>
<dbReference type="EMBL" id="AP026866">
    <property type="protein sequence ID" value="BDS08348.1"/>
    <property type="molecule type" value="Genomic_DNA"/>
</dbReference>
<dbReference type="PANTHER" id="PTHR47268:SF4">
    <property type="entry name" value="ACYLPHOSPHATASE"/>
    <property type="match status" value="1"/>
</dbReference>
<sequence length="91" mass="10243">MIAKRAIFEGRVQGVGFRYAVKQLAMGFDVTGWVKNLPEGTVEMQLMGEEDEVEEFLKEIVEESAMAHNIKNMYSEKIALLENVKGFTISA</sequence>
<evidence type="ECO:0000256" key="4">
    <source>
        <dbReference type="PROSITE-ProRule" id="PRU00520"/>
    </source>
</evidence>
<dbReference type="PROSITE" id="PS00151">
    <property type="entry name" value="ACYLPHOSPHATASE_2"/>
    <property type="match status" value="1"/>
</dbReference>
<comment type="similarity">
    <text evidence="1 5">Belongs to the acylphosphatase family.</text>
</comment>
<dbReference type="PROSITE" id="PS51160">
    <property type="entry name" value="ACYLPHOSPHATASE_3"/>
    <property type="match status" value="1"/>
</dbReference>
<dbReference type="InterPro" id="IPR036046">
    <property type="entry name" value="Acylphosphatase-like_dom_sf"/>
</dbReference>
<evidence type="ECO:0000256" key="3">
    <source>
        <dbReference type="ARBA" id="ARBA00047645"/>
    </source>
</evidence>